<evidence type="ECO:0000313" key="2">
    <source>
        <dbReference type="Proteomes" id="UP001056120"/>
    </source>
</evidence>
<gene>
    <name evidence="1" type="ORF">L1987_50070</name>
</gene>
<reference evidence="2" key="1">
    <citation type="journal article" date="2022" name="Mol. Ecol. Resour.">
        <title>The genomes of chicory, endive, great burdock and yacon provide insights into Asteraceae palaeo-polyploidization history and plant inulin production.</title>
        <authorList>
            <person name="Fan W."/>
            <person name="Wang S."/>
            <person name="Wang H."/>
            <person name="Wang A."/>
            <person name="Jiang F."/>
            <person name="Liu H."/>
            <person name="Zhao H."/>
            <person name="Xu D."/>
            <person name="Zhang Y."/>
        </authorList>
    </citation>
    <scope>NUCLEOTIDE SEQUENCE [LARGE SCALE GENOMIC DNA]</scope>
    <source>
        <strain evidence="2">cv. Yunnan</strain>
    </source>
</reference>
<sequence length="174" mass="19862">MILFNIQGCKLVSLASKCIEIYIDGDEDADERIGFYSLEMASDLELDPKPHHIIAFQDAGDCKNLCYVIQTHMEMLENGNAFVVPQLPKDTYLEAKANGFNVTVIRKGELKLDVDQTLEEVEEKIVEIGSKMYHDKIMKSHNVNVDSIMKGVFGLKKTTNRNRNRNRRLKKPTE</sequence>
<comment type="caution">
    <text evidence="1">The sequence shown here is derived from an EMBL/GenBank/DDBJ whole genome shotgun (WGS) entry which is preliminary data.</text>
</comment>
<protein>
    <submittedName>
        <fullName evidence="1">Uncharacterized protein</fullName>
    </submittedName>
</protein>
<organism evidence="1 2">
    <name type="scientific">Smallanthus sonchifolius</name>
    <dbReference type="NCBI Taxonomy" id="185202"/>
    <lineage>
        <taxon>Eukaryota</taxon>
        <taxon>Viridiplantae</taxon>
        <taxon>Streptophyta</taxon>
        <taxon>Embryophyta</taxon>
        <taxon>Tracheophyta</taxon>
        <taxon>Spermatophyta</taxon>
        <taxon>Magnoliopsida</taxon>
        <taxon>eudicotyledons</taxon>
        <taxon>Gunneridae</taxon>
        <taxon>Pentapetalae</taxon>
        <taxon>asterids</taxon>
        <taxon>campanulids</taxon>
        <taxon>Asterales</taxon>
        <taxon>Asteraceae</taxon>
        <taxon>Asteroideae</taxon>
        <taxon>Heliantheae alliance</taxon>
        <taxon>Millerieae</taxon>
        <taxon>Smallanthus</taxon>
    </lineage>
</organism>
<dbReference type="Proteomes" id="UP001056120">
    <property type="component" value="Linkage Group LG16"/>
</dbReference>
<reference evidence="1 2" key="2">
    <citation type="journal article" date="2022" name="Mol. Ecol. Resour.">
        <title>The genomes of chicory, endive, great burdock and yacon provide insights into Asteraceae paleo-polyploidization history and plant inulin production.</title>
        <authorList>
            <person name="Fan W."/>
            <person name="Wang S."/>
            <person name="Wang H."/>
            <person name="Wang A."/>
            <person name="Jiang F."/>
            <person name="Liu H."/>
            <person name="Zhao H."/>
            <person name="Xu D."/>
            <person name="Zhang Y."/>
        </authorList>
    </citation>
    <scope>NUCLEOTIDE SEQUENCE [LARGE SCALE GENOMIC DNA]</scope>
    <source>
        <strain evidence="2">cv. Yunnan</strain>
        <tissue evidence="1">Leaves</tissue>
    </source>
</reference>
<name>A0ACB9FWG1_9ASTR</name>
<evidence type="ECO:0000313" key="1">
    <source>
        <dbReference type="EMBL" id="KAI3775492.1"/>
    </source>
</evidence>
<proteinExistence type="predicted"/>
<keyword evidence="2" id="KW-1185">Reference proteome</keyword>
<dbReference type="EMBL" id="CM042033">
    <property type="protein sequence ID" value="KAI3775492.1"/>
    <property type="molecule type" value="Genomic_DNA"/>
</dbReference>
<accession>A0ACB9FWG1</accession>